<proteinExistence type="predicted"/>
<protein>
    <recommendedName>
        <fullName evidence="3">DUF695 domain-containing protein</fullName>
    </recommendedName>
</protein>
<name>A0AB38C6B1_9BURK</name>
<dbReference type="EMBL" id="FPKH01000001">
    <property type="protein sequence ID" value="SFX39125.1"/>
    <property type="molecule type" value="Genomic_DNA"/>
</dbReference>
<dbReference type="AlphaFoldDB" id="A0AB38C6B1"/>
<organism evidence="1 2">
    <name type="scientific">Janthinobacterium lividum</name>
    <dbReference type="NCBI Taxonomy" id="29581"/>
    <lineage>
        <taxon>Bacteria</taxon>
        <taxon>Pseudomonadati</taxon>
        <taxon>Pseudomonadota</taxon>
        <taxon>Betaproteobacteria</taxon>
        <taxon>Burkholderiales</taxon>
        <taxon>Oxalobacteraceae</taxon>
        <taxon>Janthinobacterium</taxon>
    </lineage>
</organism>
<evidence type="ECO:0000313" key="1">
    <source>
        <dbReference type="EMBL" id="SFX39125.1"/>
    </source>
</evidence>
<evidence type="ECO:0008006" key="3">
    <source>
        <dbReference type="Google" id="ProtNLM"/>
    </source>
</evidence>
<dbReference type="RefSeq" id="WP_254798407.1">
    <property type="nucleotide sequence ID" value="NZ_FPKH01000001.1"/>
</dbReference>
<dbReference type="Proteomes" id="UP000182489">
    <property type="component" value="Unassembled WGS sequence"/>
</dbReference>
<evidence type="ECO:0000313" key="2">
    <source>
        <dbReference type="Proteomes" id="UP000182489"/>
    </source>
</evidence>
<reference evidence="1 2" key="1">
    <citation type="submission" date="2016-11" db="EMBL/GenBank/DDBJ databases">
        <authorList>
            <person name="Varghese N."/>
            <person name="Submissions S."/>
        </authorList>
    </citation>
    <scope>NUCLEOTIDE SEQUENCE [LARGE SCALE GENOMIC DNA]</scope>
    <source>
        <strain evidence="1 2">NFR18</strain>
    </source>
</reference>
<comment type="caution">
    <text evidence="1">The sequence shown here is derived from an EMBL/GenBank/DDBJ whole genome shotgun (WGS) entry which is preliminary data.</text>
</comment>
<sequence length="168" mass="19198">MMKCKTFNAWLEMAQDDEVLIDPDDINHEAINNMWSFSPTDEETPQIHAADIVEFIGEVIAARRSAVKGEDMLFYCWHDAQCRQLRFSLVSRSHGRLPFRCELHETQDLALIADRVVNGDWRNEHYMQAPSEDGDEQEQVPFVLPVFVAPVPQESARQEARGPASLQG</sequence>
<gene>
    <name evidence="1" type="ORF">SAMN03097694_1914</name>
</gene>
<accession>A0AB38C6B1</accession>